<keyword evidence="9" id="KW-1185">Reference proteome</keyword>
<protein>
    <submittedName>
        <fullName evidence="8">TolC family protein</fullName>
    </submittedName>
</protein>
<dbReference type="PANTHER" id="PTHR30026">
    <property type="entry name" value="OUTER MEMBRANE PROTEIN TOLC"/>
    <property type="match status" value="1"/>
</dbReference>
<name>A0A8J6Q975_9FLAO</name>
<keyword evidence="3" id="KW-0813">Transport</keyword>
<dbReference type="AlphaFoldDB" id="A0A8J6Q975"/>
<keyword evidence="7" id="KW-0998">Cell outer membrane</keyword>
<evidence type="ECO:0000256" key="3">
    <source>
        <dbReference type="ARBA" id="ARBA00022448"/>
    </source>
</evidence>
<reference evidence="8 9" key="1">
    <citation type="submission" date="2020-09" db="EMBL/GenBank/DDBJ databases">
        <title>TT11 complete genome.</title>
        <authorList>
            <person name="Wu Z."/>
        </authorList>
    </citation>
    <scope>NUCLEOTIDE SEQUENCE [LARGE SCALE GENOMIC DNA]</scope>
    <source>
        <strain evidence="8 9">TT11</strain>
    </source>
</reference>
<gene>
    <name evidence="8" type="ORF">ICJ83_16415</name>
</gene>
<keyword evidence="5" id="KW-0812">Transmembrane</keyword>
<dbReference type="RefSeq" id="WP_188231498.1">
    <property type="nucleotide sequence ID" value="NZ_JACVXB010000014.1"/>
</dbReference>
<dbReference type="InterPro" id="IPR003423">
    <property type="entry name" value="OMP_efflux"/>
</dbReference>
<dbReference type="Proteomes" id="UP000600588">
    <property type="component" value="Unassembled WGS sequence"/>
</dbReference>
<evidence type="ECO:0000313" key="8">
    <source>
        <dbReference type="EMBL" id="MBD0833718.1"/>
    </source>
</evidence>
<evidence type="ECO:0000256" key="1">
    <source>
        <dbReference type="ARBA" id="ARBA00004442"/>
    </source>
</evidence>
<keyword evidence="4" id="KW-1134">Transmembrane beta strand</keyword>
<comment type="similarity">
    <text evidence="2">Belongs to the outer membrane factor (OMF) (TC 1.B.17) family.</text>
</comment>
<evidence type="ECO:0000256" key="2">
    <source>
        <dbReference type="ARBA" id="ARBA00007613"/>
    </source>
</evidence>
<dbReference type="InterPro" id="IPR051906">
    <property type="entry name" value="TolC-like"/>
</dbReference>
<evidence type="ECO:0000313" key="9">
    <source>
        <dbReference type="Proteomes" id="UP000600588"/>
    </source>
</evidence>
<dbReference type="GO" id="GO:0015562">
    <property type="term" value="F:efflux transmembrane transporter activity"/>
    <property type="evidence" value="ECO:0007669"/>
    <property type="project" value="InterPro"/>
</dbReference>
<evidence type="ECO:0000256" key="4">
    <source>
        <dbReference type="ARBA" id="ARBA00022452"/>
    </source>
</evidence>
<dbReference type="GO" id="GO:1990281">
    <property type="term" value="C:efflux pump complex"/>
    <property type="evidence" value="ECO:0007669"/>
    <property type="project" value="TreeGrafter"/>
</dbReference>
<accession>A0A8J6Q975</accession>
<dbReference type="Gene3D" id="1.20.1600.10">
    <property type="entry name" value="Outer membrane efflux proteins (OEP)"/>
    <property type="match status" value="1"/>
</dbReference>
<comment type="caution">
    <text evidence="8">The sequence shown here is derived from an EMBL/GenBank/DDBJ whole genome shotgun (WGS) entry which is preliminary data.</text>
</comment>
<comment type="subcellular location">
    <subcellularLocation>
        <location evidence="1">Cell outer membrane</location>
    </subcellularLocation>
</comment>
<dbReference type="PANTHER" id="PTHR30026:SF20">
    <property type="entry name" value="OUTER MEMBRANE PROTEIN TOLC"/>
    <property type="match status" value="1"/>
</dbReference>
<dbReference type="EMBL" id="JACVXB010000014">
    <property type="protein sequence ID" value="MBD0833718.1"/>
    <property type="molecule type" value="Genomic_DNA"/>
</dbReference>
<organism evidence="8 9">
    <name type="scientific">Aestuariibaculum sediminum</name>
    <dbReference type="NCBI Taxonomy" id="2770637"/>
    <lineage>
        <taxon>Bacteria</taxon>
        <taxon>Pseudomonadati</taxon>
        <taxon>Bacteroidota</taxon>
        <taxon>Flavobacteriia</taxon>
        <taxon>Flavobacteriales</taxon>
        <taxon>Flavobacteriaceae</taxon>
    </lineage>
</organism>
<dbReference type="GO" id="GO:0009279">
    <property type="term" value="C:cell outer membrane"/>
    <property type="evidence" value="ECO:0007669"/>
    <property type="project" value="UniProtKB-SubCell"/>
</dbReference>
<evidence type="ECO:0000256" key="7">
    <source>
        <dbReference type="ARBA" id="ARBA00023237"/>
    </source>
</evidence>
<sequence>MLKDKLPDILKKIKEHYIFYPQKDKMQVVVLVVLLAFINVYRINAQEKIEESITRQSIGLQEVLSLAGEHSLDAFKSKRKYGVNYWQFKSFQSSLLPKINFETRPFTFNRSLVKRYDSEANIDVFRQQQSLSSYANVSMTQDIRATGTSLFINSSFDRIVNSGISDVESYSATPIRIGLIQPLMAYNRFKWEKETAPLEYQIAKQEFTHEQQAINIKTIDYFFSWALAYKRVEIAEENKSSTERLLKIGKKRYELGSIERDDLLNLELDVYNANTNLTQNLQSLQKAETALRIFLRDQIPEGVQPELPELITDLKIDTEKAKALAQANNPDILDLKLRKIEALRDLDKAVKDNRFDLSVTASYGLNQQANTFVDAYGNLLDQQMLSINFSMPILDWGERRGRIKTAQMNKDVTEIELQQDTDKLDQDITQKVIDFNLQKELVQGALKTSEIARESYHITERRFLSGKIDLLNLTSSRKVWQSATEQYIQSLLNYWKLYYEVQQLTLYDFLNESALSKNDIDSIIEN</sequence>
<proteinExistence type="inferred from homology"/>
<evidence type="ECO:0000256" key="5">
    <source>
        <dbReference type="ARBA" id="ARBA00022692"/>
    </source>
</evidence>
<dbReference type="Pfam" id="PF02321">
    <property type="entry name" value="OEP"/>
    <property type="match status" value="2"/>
</dbReference>
<dbReference type="SUPFAM" id="SSF56954">
    <property type="entry name" value="Outer membrane efflux proteins (OEP)"/>
    <property type="match status" value="1"/>
</dbReference>
<keyword evidence="6" id="KW-0472">Membrane</keyword>
<evidence type="ECO:0000256" key="6">
    <source>
        <dbReference type="ARBA" id="ARBA00023136"/>
    </source>
</evidence>
<dbReference type="GO" id="GO:0015288">
    <property type="term" value="F:porin activity"/>
    <property type="evidence" value="ECO:0007669"/>
    <property type="project" value="TreeGrafter"/>
</dbReference>